<evidence type="ECO:0000256" key="3">
    <source>
        <dbReference type="ARBA" id="ARBA00022692"/>
    </source>
</evidence>
<evidence type="ECO:0000313" key="9">
    <source>
        <dbReference type="Proteomes" id="UP000001460"/>
    </source>
</evidence>
<reference evidence="8" key="1">
    <citation type="submission" date="2008-06" db="EMBL/GenBank/DDBJ databases">
        <authorList>
            <person name="Lorenzi H."/>
            <person name="Inman J."/>
            <person name="Miller J."/>
            <person name="Schobel S."/>
            <person name="Amedeo P."/>
            <person name="Caler E.V."/>
            <person name="da Silva J."/>
        </authorList>
    </citation>
    <scope>NUCLEOTIDE SEQUENCE [LARGE SCALE GENOMIC DNA]</scope>
    <source>
        <strain evidence="8">RN66</strain>
    </source>
</reference>
<dbReference type="Proteomes" id="UP000001460">
    <property type="component" value="Unassembled WGS sequence"/>
</dbReference>
<evidence type="ECO:0000313" key="8">
    <source>
        <dbReference type="EMBL" id="EEA08355.1"/>
    </source>
</evidence>
<evidence type="ECO:0000256" key="5">
    <source>
        <dbReference type="ARBA" id="ARBA00023136"/>
    </source>
</evidence>
<keyword evidence="5 6" id="KW-0472">Membrane</keyword>
<accession>B6AJG4</accession>
<dbReference type="OMA" id="EWIETHQ"/>
<keyword evidence="9" id="KW-1185">Reference proteome</keyword>
<feature type="transmembrane region" description="Helical" evidence="6">
    <location>
        <begin position="105"/>
        <end position="136"/>
    </location>
</feature>
<evidence type="ECO:0000256" key="2">
    <source>
        <dbReference type="ARBA" id="ARBA00022475"/>
    </source>
</evidence>
<comment type="subcellular location">
    <subcellularLocation>
        <location evidence="1">Cell membrane</location>
        <topology evidence="1">Multi-pass membrane protein</topology>
    </subcellularLocation>
</comment>
<keyword evidence="3 6" id="KW-0812">Transmembrane</keyword>
<feature type="transmembrane region" description="Helical" evidence="6">
    <location>
        <begin position="157"/>
        <end position="180"/>
    </location>
</feature>
<feature type="transmembrane region" description="Helical" evidence="6">
    <location>
        <begin position="186"/>
        <end position="206"/>
    </location>
</feature>
<dbReference type="VEuPathDB" id="CryptoDB:CMU_021180"/>
<evidence type="ECO:0000256" key="1">
    <source>
        <dbReference type="ARBA" id="ARBA00004651"/>
    </source>
</evidence>
<dbReference type="InterPro" id="IPR032816">
    <property type="entry name" value="VTT_dom"/>
</dbReference>
<feature type="transmembrane region" description="Helical" evidence="6">
    <location>
        <begin position="65"/>
        <end position="85"/>
    </location>
</feature>
<keyword evidence="2" id="KW-1003">Cell membrane</keyword>
<dbReference type="InterPro" id="IPR015414">
    <property type="entry name" value="TMEM64"/>
</dbReference>
<keyword evidence="4 6" id="KW-1133">Transmembrane helix</keyword>
<proteinExistence type="predicted"/>
<feature type="transmembrane region" description="Helical" evidence="6">
    <location>
        <begin position="226"/>
        <end position="246"/>
    </location>
</feature>
<name>B6AJG4_CRYMR</name>
<dbReference type="GeneID" id="6997835"/>
<evidence type="ECO:0000256" key="4">
    <source>
        <dbReference type="ARBA" id="ARBA00022989"/>
    </source>
</evidence>
<dbReference type="GO" id="GO:0005886">
    <property type="term" value="C:plasma membrane"/>
    <property type="evidence" value="ECO:0007669"/>
    <property type="project" value="UniProtKB-SubCell"/>
</dbReference>
<gene>
    <name evidence="8" type="ORF">CMU_021180</name>
</gene>
<dbReference type="RefSeq" id="XP_002142704.1">
    <property type="nucleotide sequence ID" value="XM_002142668.1"/>
</dbReference>
<sequence>MTSYLPPDLLPETPLTRTHLVYGLIAFKIIIFLLIVGILLISILYSDDTTIIVENFSKTIINNGLPGIILYIISFSILTSLFFPMEPLILSTAFFLCKIYGSKLGIIITLSMTLCGTALSASLSVFLTRFICYSAIKSILGSHNLYMALNSAVKERGLTFVIFLRLSPIVPFTISNYILGLTDLKYIDLIFGTIGCLPNHLALIILSLSISNTRHNKCIFCYSWKYGIIGLVGLILTLLTFLYIIFETRRRLTNIFGDDQSYSFHSINDEPQSLEYVIQPCILRNFDNQYIDYKS</sequence>
<evidence type="ECO:0000256" key="6">
    <source>
        <dbReference type="SAM" id="Phobius"/>
    </source>
</evidence>
<dbReference type="EMBL" id="DS989739">
    <property type="protein sequence ID" value="EEA08355.1"/>
    <property type="molecule type" value="Genomic_DNA"/>
</dbReference>
<dbReference type="PANTHER" id="PTHR12677:SF59">
    <property type="entry name" value="GOLGI APPARATUS MEMBRANE PROTEIN TVP38-RELATED"/>
    <property type="match status" value="1"/>
</dbReference>
<dbReference type="OrthoDB" id="166803at2759"/>
<organism evidence="8 9">
    <name type="scientific">Cryptosporidium muris (strain RN66)</name>
    <dbReference type="NCBI Taxonomy" id="441375"/>
    <lineage>
        <taxon>Eukaryota</taxon>
        <taxon>Sar</taxon>
        <taxon>Alveolata</taxon>
        <taxon>Apicomplexa</taxon>
        <taxon>Conoidasida</taxon>
        <taxon>Coccidia</taxon>
        <taxon>Eucoccidiorida</taxon>
        <taxon>Eimeriorina</taxon>
        <taxon>Cryptosporidiidae</taxon>
        <taxon>Cryptosporidium</taxon>
    </lineage>
</organism>
<feature type="transmembrane region" description="Helical" evidence="6">
    <location>
        <begin position="20"/>
        <end position="45"/>
    </location>
</feature>
<protein>
    <recommendedName>
        <fullName evidence="7">VTT domain-containing protein</fullName>
    </recommendedName>
</protein>
<dbReference type="AlphaFoldDB" id="B6AJG4"/>
<dbReference type="Pfam" id="PF09335">
    <property type="entry name" value="VTT_dom"/>
    <property type="match status" value="1"/>
</dbReference>
<dbReference type="PANTHER" id="PTHR12677">
    <property type="entry name" value="GOLGI APPARATUS MEMBRANE PROTEIN TVP38-RELATED"/>
    <property type="match status" value="1"/>
</dbReference>
<feature type="domain" description="VTT" evidence="7">
    <location>
        <begin position="84"/>
        <end position="204"/>
    </location>
</feature>
<dbReference type="STRING" id="441375.B6AJG4"/>
<dbReference type="eggNOG" id="KOG3140">
    <property type="taxonomic scope" value="Eukaryota"/>
</dbReference>
<evidence type="ECO:0000259" key="7">
    <source>
        <dbReference type="Pfam" id="PF09335"/>
    </source>
</evidence>